<reference evidence="2" key="1">
    <citation type="submission" date="2020-03" db="EMBL/GenBank/DDBJ databases">
        <authorList>
            <person name="Weist P."/>
        </authorList>
    </citation>
    <scope>NUCLEOTIDE SEQUENCE</scope>
</reference>
<gene>
    <name evidence="2" type="ORF">PLEPLA_LOCUS39756</name>
</gene>
<dbReference type="AlphaFoldDB" id="A0A9N7VFX7"/>
<keyword evidence="3" id="KW-1185">Reference proteome</keyword>
<evidence type="ECO:0000313" key="2">
    <source>
        <dbReference type="EMBL" id="CAB1452017.1"/>
    </source>
</evidence>
<feature type="compositionally biased region" description="Basic and acidic residues" evidence="1">
    <location>
        <begin position="48"/>
        <end position="57"/>
    </location>
</feature>
<accession>A0A9N7VFX7</accession>
<organism evidence="2 3">
    <name type="scientific">Pleuronectes platessa</name>
    <name type="common">European plaice</name>
    <dbReference type="NCBI Taxonomy" id="8262"/>
    <lineage>
        <taxon>Eukaryota</taxon>
        <taxon>Metazoa</taxon>
        <taxon>Chordata</taxon>
        <taxon>Craniata</taxon>
        <taxon>Vertebrata</taxon>
        <taxon>Euteleostomi</taxon>
        <taxon>Actinopterygii</taxon>
        <taxon>Neopterygii</taxon>
        <taxon>Teleostei</taxon>
        <taxon>Neoteleostei</taxon>
        <taxon>Acanthomorphata</taxon>
        <taxon>Carangaria</taxon>
        <taxon>Pleuronectiformes</taxon>
        <taxon>Pleuronectoidei</taxon>
        <taxon>Pleuronectidae</taxon>
        <taxon>Pleuronectes</taxon>
    </lineage>
</organism>
<dbReference type="Proteomes" id="UP001153269">
    <property type="component" value="Unassembled WGS sequence"/>
</dbReference>
<dbReference type="EMBL" id="CADEAL010004112">
    <property type="protein sequence ID" value="CAB1452017.1"/>
    <property type="molecule type" value="Genomic_DNA"/>
</dbReference>
<proteinExistence type="predicted"/>
<comment type="caution">
    <text evidence="2">The sequence shown here is derived from an EMBL/GenBank/DDBJ whole genome shotgun (WGS) entry which is preliminary data.</text>
</comment>
<evidence type="ECO:0000256" key="1">
    <source>
        <dbReference type="SAM" id="MobiDB-lite"/>
    </source>
</evidence>
<name>A0A9N7VFX7_PLEPL</name>
<feature type="region of interest" description="Disordered" evidence="1">
    <location>
        <begin position="42"/>
        <end position="68"/>
    </location>
</feature>
<evidence type="ECO:0000313" key="3">
    <source>
        <dbReference type="Proteomes" id="UP001153269"/>
    </source>
</evidence>
<sequence>MHTTPNHPSEGFKDTVRGAYTCARPSACIAMCFYTRWRDEGGEGVGEEGPRGSDEISPKGLRTSGKPAEQYVTRPLVVPSTDSNLWPLQSFDIHNKHVTKSLRRAASSGQEIGCRWQREGDGKRTQDRKGAGERGRGGREGDAKEDEAERRRIPSTSGDNFTHQLYKAESTTGKQHHLVFTPLQAWLVQNLREQARLTGV</sequence>
<feature type="region of interest" description="Disordered" evidence="1">
    <location>
        <begin position="109"/>
        <end position="162"/>
    </location>
</feature>
<feature type="compositionally biased region" description="Basic and acidic residues" evidence="1">
    <location>
        <begin position="116"/>
        <end position="152"/>
    </location>
</feature>
<protein>
    <submittedName>
        <fullName evidence="2">Uncharacterized protein</fullName>
    </submittedName>
</protein>